<dbReference type="CDD" id="cd13275">
    <property type="entry name" value="PH_M-RIP"/>
    <property type="match status" value="1"/>
</dbReference>
<dbReference type="InterPro" id="IPR011993">
    <property type="entry name" value="PH-like_dom_sf"/>
</dbReference>
<feature type="non-terminal residue" evidence="3">
    <location>
        <position position="1"/>
    </location>
</feature>
<dbReference type="AlphaFoldDB" id="A0ABD0YYH2"/>
<feature type="compositionally biased region" description="Polar residues" evidence="1">
    <location>
        <begin position="143"/>
        <end position="159"/>
    </location>
</feature>
<evidence type="ECO:0000313" key="3">
    <source>
        <dbReference type="EMBL" id="KAL1140987.1"/>
    </source>
</evidence>
<name>A0ABD0YYH2_9HEMI</name>
<organism evidence="3 4">
    <name type="scientific">Ranatra chinensis</name>
    <dbReference type="NCBI Taxonomy" id="642074"/>
    <lineage>
        <taxon>Eukaryota</taxon>
        <taxon>Metazoa</taxon>
        <taxon>Ecdysozoa</taxon>
        <taxon>Arthropoda</taxon>
        <taxon>Hexapoda</taxon>
        <taxon>Insecta</taxon>
        <taxon>Pterygota</taxon>
        <taxon>Neoptera</taxon>
        <taxon>Paraneoptera</taxon>
        <taxon>Hemiptera</taxon>
        <taxon>Heteroptera</taxon>
        <taxon>Panheteroptera</taxon>
        <taxon>Nepomorpha</taxon>
        <taxon>Nepidae</taxon>
        <taxon>Ranatrinae</taxon>
        <taxon>Ranatra</taxon>
    </lineage>
</organism>
<feature type="region of interest" description="Disordered" evidence="1">
    <location>
        <begin position="142"/>
        <end position="177"/>
    </location>
</feature>
<reference evidence="3 4" key="1">
    <citation type="submission" date="2024-07" db="EMBL/GenBank/DDBJ databases">
        <title>Chromosome-level genome assembly of the water stick insect Ranatra chinensis (Heteroptera: Nepidae).</title>
        <authorList>
            <person name="Liu X."/>
        </authorList>
    </citation>
    <scope>NUCLEOTIDE SEQUENCE [LARGE SCALE GENOMIC DNA]</scope>
    <source>
        <strain evidence="3">Cailab_2021Rc</strain>
        <tissue evidence="3">Muscle</tissue>
    </source>
</reference>
<accession>A0ABD0YYH2</accession>
<feature type="compositionally biased region" description="Basic and acidic residues" evidence="1">
    <location>
        <begin position="72"/>
        <end position="92"/>
    </location>
</feature>
<evidence type="ECO:0000256" key="1">
    <source>
        <dbReference type="SAM" id="MobiDB-lite"/>
    </source>
</evidence>
<dbReference type="Gene3D" id="2.30.29.30">
    <property type="entry name" value="Pleckstrin-homology domain (PH domain)/Phosphotyrosine-binding domain (PTB)"/>
    <property type="match status" value="1"/>
</dbReference>
<evidence type="ECO:0000259" key="2">
    <source>
        <dbReference type="PROSITE" id="PS50003"/>
    </source>
</evidence>
<proteinExistence type="predicted"/>
<keyword evidence="4" id="KW-1185">Reference proteome</keyword>
<dbReference type="InterPro" id="IPR052223">
    <property type="entry name" value="Actin_Cytoskeleton_Reg"/>
</dbReference>
<dbReference type="SUPFAM" id="SSF50729">
    <property type="entry name" value="PH domain-like"/>
    <property type="match status" value="1"/>
</dbReference>
<feature type="compositionally biased region" description="Basic and acidic residues" evidence="1">
    <location>
        <begin position="328"/>
        <end position="342"/>
    </location>
</feature>
<dbReference type="InterPro" id="IPR001849">
    <property type="entry name" value="PH_domain"/>
</dbReference>
<dbReference type="Proteomes" id="UP001558652">
    <property type="component" value="Unassembled WGS sequence"/>
</dbReference>
<dbReference type="EMBL" id="JBFDAA010000001">
    <property type="protein sequence ID" value="KAL1140987.1"/>
    <property type="molecule type" value="Genomic_DNA"/>
</dbReference>
<dbReference type="InterPro" id="IPR039597">
    <property type="entry name" value="M-RIP_PH"/>
</dbReference>
<dbReference type="SMART" id="SM00233">
    <property type="entry name" value="PH"/>
    <property type="match status" value="1"/>
</dbReference>
<feature type="domain" description="PH" evidence="2">
    <location>
        <begin position="204"/>
        <end position="301"/>
    </location>
</feature>
<feature type="region of interest" description="Disordered" evidence="1">
    <location>
        <begin position="39"/>
        <end position="97"/>
    </location>
</feature>
<dbReference type="PANTHER" id="PTHR17271:SF1">
    <property type="entry name" value="PROTEIN OUTSPREAD"/>
    <property type="match status" value="1"/>
</dbReference>
<feature type="compositionally biased region" description="Polar residues" evidence="1">
    <location>
        <begin position="46"/>
        <end position="62"/>
    </location>
</feature>
<dbReference type="PANTHER" id="PTHR17271">
    <property type="entry name" value="PLECKSTRIN HOMOLOGY PH DOMAIN-CONTAINING PROTEIN"/>
    <property type="match status" value="1"/>
</dbReference>
<feature type="region of interest" description="Disordered" evidence="1">
    <location>
        <begin position="303"/>
        <end position="367"/>
    </location>
</feature>
<dbReference type="PROSITE" id="PS50003">
    <property type="entry name" value="PH_DOMAIN"/>
    <property type="match status" value="1"/>
</dbReference>
<sequence length="367" mass="41573">FFNSFLNTVLLIYFKDSNNTSEAVRNQYNSRISVPVWEGDDVFPTRDTNTKSSPTEPLSPNNRKVYMGSPPTRDKVDDKARSRRVANREKRGLKTGRSFSEDISKMVPNWPDKPPHVGLPEVSRRLLMEEYESECKLKDIADSLTQPRSRLSPPNQLNIEPTRENDTATQKQVRGDPDGCGLDVSVMRYSPSDLRVDLPAEELLNIKKGWLMKQGQEKEWTKHWFVLRGNALLYYRDPTAEDQGILDGVIDLSGVAGVSEVQVQRNYGFQTTRWDDKHYVLSAMTGRIRANWMSAIRKAAGLPESNSNLSSPVQTPLTPRSLLFSSDDEYRTASEGGRRESGEWGEALPPSPPLNRTPMSKVKERAR</sequence>
<protein>
    <recommendedName>
        <fullName evidence="2">PH domain-containing protein</fullName>
    </recommendedName>
</protein>
<dbReference type="Pfam" id="PF00169">
    <property type="entry name" value="PH"/>
    <property type="match status" value="1"/>
</dbReference>
<comment type="caution">
    <text evidence="3">The sequence shown here is derived from an EMBL/GenBank/DDBJ whole genome shotgun (WGS) entry which is preliminary data.</text>
</comment>
<feature type="compositionally biased region" description="Polar residues" evidence="1">
    <location>
        <begin position="304"/>
        <end position="318"/>
    </location>
</feature>
<evidence type="ECO:0000313" key="4">
    <source>
        <dbReference type="Proteomes" id="UP001558652"/>
    </source>
</evidence>
<gene>
    <name evidence="3" type="ORF">AAG570_000913</name>
</gene>